<keyword evidence="1" id="KW-1133">Transmembrane helix</keyword>
<accession>A0A6I2UH74</accession>
<evidence type="ECO:0000313" key="3">
    <source>
        <dbReference type="Proteomes" id="UP000433181"/>
    </source>
</evidence>
<keyword evidence="3" id="KW-1185">Reference proteome</keyword>
<dbReference type="Proteomes" id="UP000433181">
    <property type="component" value="Unassembled WGS sequence"/>
</dbReference>
<dbReference type="SUPFAM" id="SSF88713">
    <property type="entry name" value="Glycoside hydrolase/deacetylase"/>
    <property type="match status" value="1"/>
</dbReference>
<organism evidence="2 3">
    <name type="scientific">Anaerovibrio slackiae</name>
    <dbReference type="NCBI Taxonomy" id="2652309"/>
    <lineage>
        <taxon>Bacteria</taxon>
        <taxon>Bacillati</taxon>
        <taxon>Bacillota</taxon>
        <taxon>Negativicutes</taxon>
        <taxon>Selenomonadales</taxon>
        <taxon>Selenomonadaceae</taxon>
        <taxon>Anaerovibrio</taxon>
    </lineage>
</organism>
<dbReference type="InterPro" id="IPR018695">
    <property type="entry name" value="DUF2194"/>
</dbReference>
<evidence type="ECO:0000313" key="2">
    <source>
        <dbReference type="EMBL" id="MSU08531.1"/>
    </source>
</evidence>
<keyword evidence="1" id="KW-0472">Membrane</keyword>
<reference evidence="2 3" key="1">
    <citation type="submission" date="2019-08" db="EMBL/GenBank/DDBJ databases">
        <title>In-depth cultivation of the pig gut microbiome towards novel bacterial diversity and tailored functional studies.</title>
        <authorList>
            <person name="Wylensek D."/>
            <person name="Hitch T.C.A."/>
            <person name="Clavel T."/>
        </authorList>
    </citation>
    <scope>NUCLEOTIDE SEQUENCE [LARGE SCALE GENOMIC DNA]</scope>
    <source>
        <strain evidence="2 3">WCA-693-APC-5D-A</strain>
    </source>
</reference>
<proteinExistence type="predicted"/>
<keyword evidence="1" id="KW-0812">Transmembrane</keyword>
<dbReference type="Pfam" id="PF09960">
    <property type="entry name" value="DUF2194"/>
    <property type="match status" value="1"/>
</dbReference>
<dbReference type="Gene3D" id="3.20.20.370">
    <property type="entry name" value="Glycoside hydrolase/deacetylase"/>
    <property type="match status" value="1"/>
</dbReference>
<dbReference type="EMBL" id="VUNR01000009">
    <property type="protein sequence ID" value="MSU08531.1"/>
    <property type="molecule type" value="Genomic_DNA"/>
</dbReference>
<gene>
    <name evidence="2" type="ORF">FYJ84_05975</name>
</gene>
<dbReference type="InterPro" id="IPR011330">
    <property type="entry name" value="Glyco_hydro/deAcase_b/a-brl"/>
</dbReference>
<sequence length="619" mass="70094">MLCGFCVTGEGRSVKGFKKEIWVTFFIVAALGVFFQLNRLDVFLHINPWSNNASMGEAAGKEDYAGLPRERVLVIYDAGEVQSVLRRHMIEKILTEQKKEAVRLPLHKAEGLPEDLGGIVVATNRLKDIPCLPEIEQYVAEGGTVLVLSQLQDDLLTDSLRQKLGVLSVGQEHNAYGVRVPGSMYIGLQGFGFDSAVYSTSIAEVRLSPESEVEVTSADGQPVVWSHRDGKGRYFVCNKRERDDKNSYGMYTAMLGQLHEDYAYPVMNMKLYFIDDFPSPVPEGKFERIYQETGMNTADFYRKLWWPEMLNNGDKYNVKYTGLVIETYGSQVKGEFAPLSDGSARLGLIVYGRELLKAGGELGIHGYNHQSLAPAGYGQDHLGYNTWESQGDMEESLRELKRYIEEVYPGYEIHSYVPPSNILSPEGKQALKNVFPHLRVYASLYNGLATAKEYFQNFRVNPDGTCEIPRVSSGYVPLPEDVWENYNVINYNGVFSHFVHPDEMFYEESQNLTWEMMKKGMGDFLSDVNTRFGWLEPATASEGADIMENYFAMDYRLERSPEGLKIHCWNFSRPVTFILRSRKGIVSVQGGRVQKVQEDAYVLTVEQPEFAVEWAGEQQ</sequence>
<dbReference type="AlphaFoldDB" id="A0A6I2UH74"/>
<protein>
    <submittedName>
        <fullName evidence="2">DUF2194 domain-containing protein</fullName>
    </submittedName>
</protein>
<dbReference type="GO" id="GO:0005975">
    <property type="term" value="P:carbohydrate metabolic process"/>
    <property type="evidence" value="ECO:0007669"/>
    <property type="project" value="InterPro"/>
</dbReference>
<feature type="transmembrane region" description="Helical" evidence="1">
    <location>
        <begin position="21"/>
        <end position="37"/>
    </location>
</feature>
<comment type="caution">
    <text evidence="2">The sequence shown here is derived from an EMBL/GenBank/DDBJ whole genome shotgun (WGS) entry which is preliminary data.</text>
</comment>
<name>A0A6I2UH74_9FIRM</name>
<dbReference type="CDD" id="cd10924">
    <property type="entry name" value="CE4_COG4878"/>
    <property type="match status" value="1"/>
</dbReference>
<evidence type="ECO:0000256" key="1">
    <source>
        <dbReference type="SAM" id="Phobius"/>
    </source>
</evidence>